<dbReference type="InterPro" id="IPR007484">
    <property type="entry name" value="Peptidase_M28"/>
</dbReference>
<dbReference type="AlphaFoldDB" id="A0A848KGH1"/>
<organism evidence="12 13">
    <name type="scientific">Antrihabitans stalactiti</name>
    <dbReference type="NCBI Taxonomy" id="2584121"/>
    <lineage>
        <taxon>Bacteria</taxon>
        <taxon>Bacillati</taxon>
        <taxon>Actinomycetota</taxon>
        <taxon>Actinomycetes</taxon>
        <taxon>Mycobacteriales</taxon>
        <taxon>Nocardiaceae</taxon>
        <taxon>Antrihabitans</taxon>
    </lineage>
</organism>
<dbReference type="InterPro" id="IPR045175">
    <property type="entry name" value="M28_fam"/>
</dbReference>
<gene>
    <name evidence="12" type="ORF">FGL95_23975</name>
</gene>
<evidence type="ECO:0000256" key="8">
    <source>
        <dbReference type="SAM" id="MobiDB-lite"/>
    </source>
</evidence>
<dbReference type="InterPro" id="IPR041756">
    <property type="entry name" value="M28_SGAP-like"/>
</dbReference>
<feature type="domain" description="PA" evidence="10">
    <location>
        <begin position="130"/>
        <end position="217"/>
    </location>
</feature>
<evidence type="ECO:0000256" key="3">
    <source>
        <dbReference type="ARBA" id="ARBA00022670"/>
    </source>
</evidence>
<dbReference type="PANTHER" id="PTHR12147">
    <property type="entry name" value="METALLOPEPTIDASE M28 FAMILY MEMBER"/>
    <property type="match status" value="1"/>
</dbReference>
<comment type="similarity">
    <text evidence="1">Belongs to the peptidase M28 family. M28A subfamily.</text>
</comment>
<keyword evidence="4" id="KW-0479">Metal-binding</keyword>
<dbReference type="GO" id="GO:0004177">
    <property type="term" value="F:aminopeptidase activity"/>
    <property type="evidence" value="ECO:0007669"/>
    <property type="project" value="UniProtKB-KW"/>
</dbReference>
<protein>
    <submittedName>
        <fullName evidence="12">M28 family peptidase</fullName>
    </submittedName>
</protein>
<evidence type="ECO:0000256" key="2">
    <source>
        <dbReference type="ARBA" id="ARBA00022438"/>
    </source>
</evidence>
<dbReference type="EMBL" id="VCQU01000009">
    <property type="protein sequence ID" value="NMN98103.1"/>
    <property type="molecule type" value="Genomic_DNA"/>
</dbReference>
<feature type="region of interest" description="Disordered" evidence="8">
    <location>
        <begin position="464"/>
        <end position="483"/>
    </location>
</feature>
<evidence type="ECO:0000256" key="6">
    <source>
        <dbReference type="ARBA" id="ARBA00022801"/>
    </source>
</evidence>
<dbReference type="InterPro" id="IPR003137">
    <property type="entry name" value="PA_domain"/>
</dbReference>
<sequence>MKTAARIAISAVAFALVAAGCSSSDEQSAPLTPDGLAAAVTTDAMVAHLDALDKIARENGGNRAAGTTGYDASVAYVTSKLKEKGFDVQTPEFDIHDFEVNGESLKAGDRDFKISALGYSPATPKDGVRGRLAVLPTGDKPGCDATDYDGIDVRGAIALVHRGDCTFAAKEKLAAEHGAVALLVVVAGDDIRVGTLGEDNSAKLPTAAISDKDVDALVGSGEATLAIDSKSTTLKSKNIIAQTKTGSADNVIMVGAHLDSVPEGPGINDNGTGSAAVLETALQLGSEPNVANAVRFAWWGGEELGLLGSTDYVDHLSPDQRLDIAMYLNFDMLGSPNPGYLTYDGDNSDKLGEPAGPDGSAAIERVFNSFLLREGVTPDGTDFDGRSDYGPFIEHKIPSGGVFSGAEEIKSAAEAAKWGGEADKPFDPNYHAPGDTLANVNREVFGRNGDAVAYSVATYALSIEGPNGVPSRADRASARGDDK</sequence>
<dbReference type="RefSeq" id="WP_169591755.1">
    <property type="nucleotide sequence ID" value="NZ_VCQU01000009.1"/>
</dbReference>
<accession>A0A848KGH1</accession>
<evidence type="ECO:0000259" key="10">
    <source>
        <dbReference type="Pfam" id="PF02225"/>
    </source>
</evidence>
<dbReference type="GO" id="GO:0046872">
    <property type="term" value="F:metal ion binding"/>
    <property type="evidence" value="ECO:0007669"/>
    <property type="project" value="UniProtKB-KW"/>
</dbReference>
<dbReference type="PANTHER" id="PTHR12147:SF26">
    <property type="entry name" value="PEPTIDASE M28 DOMAIN-CONTAINING PROTEIN"/>
    <property type="match status" value="1"/>
</dbReference>
<feature type="domain" description="Peptidase M28" evidence="11">
    <location>
        <begin position="238"/>
        <end position="455"/>
    </location>
</feature>
<evidence type="ECO:0000313" key="13">
    <source>
        <dbReference type="Proteomes" id="UP000535543"/>
    </source>
</evidence>
<dbReference type="Proteomes" id="UP000535543">
    <property type="component" value="Unassembled WGS sequence"/>
</dbReference>
<keyword evidence="3" id="KW-0645">Protease</keyword>
<keyword evidence="13" id="KW-1185">Reference proteome</keyword>
<proteinExistence type="inferred from homology"/>
<keyword evidence="7" id="KW-0862">Zinc</keyword>
<feature type="chain" id="PRO_5032484651" evidence="9">
    <location>
        <begin position="25"/>
        <end position="483"/>
    </location>
</feature>
<keyword evidence="2" id="KW-0031">Aminopeptidase</keyword>
<dbReference type="PROSITE" id="PS51257">
    <property type="entry name" value="PROKAR_LIPOPROTEIN"/>
    <property type="match status" value="1"/>
</dbReference>
<evidence type="ECO:0000256" key="1">
    <source>
        <dbReference type="ARBA" id="ARBA00005957"/>
    </source>
</evidence>
<dbReference type="SUPFAM" id="SSF53187">
    <property type="entry name" value="Zn-dependent exopeptidases"/>
    <property type="match status" value="1"/>
</dbReference>
<evidence type="ECO:0000256" key="4">
    <source>
        <dbReference type="ARBA" id="ARBA00022723"/>
    </source>
</evidence>
<feature type="signal peptide" evidence="9">
    <location>
        <begin position="1"/>
        <end position="24"/>
    </location>
</feature>
<dbReference type="GO" id="GO:0006508">
    <property type="term" value="P:proteolysis"/>
    <property type="evidence" value="ECO:0007669"/>
    <property type="project" value="UniProtKB-KW"/>
</dbReference>
<dbReference type="InterPro" id="IPR046450">
    <property type="entry name" value="PA_dom_sf"/>
</dbReference>
<dbReference type="GO" id="GO:0008235">
    <property type="term" value="F:metalloexopeptidase activity"/>
    <property type="evidence" value="ECO:0007669"/>
    <property type="project" value="InterPro"/>
</dbReference>
<dbReference type="Gene3D" id="3.40.630.10">
    <property type="entry name" value="Zn peptidases"/>
    <property type="match status" value="1"/>
</dbReference>
<reference evidence="12 13" key="2">
    <citation type="submission" date="2020-06" db="EMBL/GenBank/DDBJ databases">
        <title>Antribacter stalactiti gen. nov., sp. nov., a new member of the family Nacardiaceae isolated from a cave.</title>
        <authorList>
            <person name="Kim I.S."/>
        </authorList>
    </citation>
    <scope>NUCLEOTIDE SEQUENCE [LARGE SCALE GENOMIC DNA]</scope>
    <source>
        <strain evidence="12 13">YC2-7</strain>
    </source>
</reference>
<evidence type="ECO:0000259" key="11">
    <source>
        <dbReference type="Pfam" id="PF04389"/>
    </source>
</evidence>
<keyword evidence="5 9" id="KW-0732">Signal</keyword>
<evidence type="ECO:0000256" key="5">
    <source>
        <dbReference type="ARBA" id="ARBA00022729"/>
    </source>
</evidence>
<keyword evidence="6" id="KW-0378">Hydrolase</keyword>
<dbReference type="SUPFAM" id="SSF52025">
    <property type="entry name" value="PA domain"/>
    <property type="match status" value="1"/>
</dbReference>
<dbReference type="Pfam" id="PF04389">
    <property type="entry name" value="Peptidase_M28"/>
    <property type="match status" value="1"/>
</dbReference>
<dbReference type="CDD" id="cd03876">
    <property type="entry name" value="M28_SGAP_like"/>
    <property type="match status" value="1"/>
</dbReference>
<evidence type="ECO:0000313" key="12">
    <source>
        <dbReference type="EMBL" id="NMN98103.1"/>
    </source>
</evidence>
<feature type="compositionally biased region" description="Basic and acidic residues" evidence="8">
    <location>
        <begin position="472"/>
        <end position="483"/>
    </location>
</feature>
<dbReference type="Gene3D" id="3.50.30.30">
    <property type="match status" value="1"/>
</dbReference>
<comment type="caution">
    <text evidence="12">The sequence shown here is derived from an EMBL/GenBank/DDBJ whole genome shotgun (WGS) entry which is preliminary data.</text>
</comment>
<dbReference type="Pfam" id="PF02225">
    <property type="entry name" value="PA"/>
    <property type="match status" value="1"/>
</dbReference>
<evidence type="ECO:0000256" key="9">
    <source>
        <dbReference type="SAM" id="SignalP"/>
    </source>
</evidence>
<evidence type="ECO:0000256" key="7">
    <source>
        <dbReference type="ARBA" id="ARBA00022833"/>
    </source>
</evidence>
<reference evidence="12 13" key="1">
    <citation type="submission" date="2019-05" db="EMBL/GenBank/DDBJ databases">
        <authorList>
            <person name="Lee S.D."/>
        </authorList>
    </citation>
    <scope>NUCLEOTIDE SEQUENCE [LARGE SCALE GENOMIC DNA]</scope>
    <source>
        <strain evidence="12 13">YC2-7</strain>
    </source>
</reference>
<name>A0A848KGH1_9NOCA</name>